<comment type="cofactor">
    <cofactor evidence="1">
        <name>heme</name>
        <dbReference type="ChEBI" id="CHEBI:30413"/>
    </cofactor>
</comment>
<proteinExistence type="inferred from homology"/>
<evidence type="ECO:0000256" key="7">
    <source>
        <dbReference type="ARBA" id="ARBA00023033"/>
    </source>
</evidence>
<keyword evidence="10" id="KW-1185">Reference proteome</keyword>
<dbReference type="InterPro" id="IPR001128">
    <property type="entry name" value="Cyt_P450"/>
</dbReference>
<organism evidence="9 10">
    <name type="scientific">Platanthera guangdongensis</name>
    <dbReference type="NCBI Taxonomy" id="2320717"/>
    <lineage>
        <taxon>Eukaryota</taxon>
        <taxon>Viridiplantae</taxon>
        <taxon>Streptophyta</taxon>
        <taxon>Embryophyta</taxon>
        <taxon>Tracheophyta</taxon>
        <taxon>Spermatophyta</taxon>
        <taxon>Magnoliopsida</taxon>
        <taxon>Liliopsida</taxon>
        <taxon>Asparagales</taxon>
        <taxon>Orchidaceae</taxon>
        <taxon>Orchidoideae</taxon>
        <taxon>Orchideae</taxon>
        <taxon>Orchidinae</taxon>
        <taxon>Platanthera</taxon>
    </lineage>
</organism>
<protein>
    <submittedName>
        <fullName evidence="9">Cytochrome P450 71A1</fullName>
    </submittedName>
</protein>
<dbReference type="Gene3D" id="1.10.630.10">
    <property type="entry name" value="Cytochrome P450"/>
    <property type="match status" value="2"/>
</dbReference>
<keyword evidence="3 8" id="KW-0349">Heme</keyword>
<evidence type="ECO:0000256" key="1">
    <source>
        <dbReference type="ARBA" id="ARBA00001971"/>
    </source>
</evidence>
<dbReference type="EMBL" id="JBBWWR010000003">
    <property type="protein sequence ID" value="KAK8968879.1"/>
    <property type="molecule type" value="Genomic_DNA"/>
</dbReference>
<comment type="similarity">
    <text evidence="2 8">Belongs to the cytochrome P450 family.</text>
</comment>
<dbReference type="PANTHER" id="PTHR47955">
    <property type="entry name" value="CYTOCHROME P450 FAMILY 71 PROTEIN"/>
    <property type="match status" value="1"/>
</dbReference>
<keyword evidence="6 8" id="KW-0408">Iron</keyword>
<evidence type="ECO:0000256" key="4">
    <source>
        <dbReference type="ARBA" id="ARBA00022723"/>
    </source>
</evidence>
<dbReference type="InterPro" id="IPR036396">
    <property type="entry name" value="Cyt_P450_sf"/>
</dbReference>
<evidence type="ECO:0000256" key="3">
    <source>
        <dbReference type="ARBA" id="ARBA00022617"/>
    </source>
</evidence>
<dbReference type="PROSITE" id="PS00086">
    <property type="entry name" value="CYTOCHROME_P450"/>
    <property type="match status" value="1"/>
</dbReference>
<comment type="caution">
    <text evidence="9">The sequence shown here is derived from an EMBL/GenBank/DDBJ whole genome shotgun (WGS) entry which is preliminary data.</text>
</comment>
<keyword evidence="5 8" id="KW-0560">Oxidoreductase</keyword>
<gene>
    <name evidence="9" type="primary">CYP71A1</name>
    <name evidence="9" type="ORF">KSP40_PGU021253</name>
</gene>
<dbReference type="Pfam" id="PF00067">
    <property type="entry name" value="p450"/>
    <property type="match status" value="1"/>
</dbReference>
<evidence type="ECO:0000313" key="10">
    <source>
        <dbReference type="Proteomes" id="UP001412067"/>
    </source>
</evidence>
<evidence type="ECO:0000256" key="6">
    <source>
        <dbReference type="ARBA" id="ARBA00023004"/>
    </source>
</evidence>
<evidence type="ECO:0000256" key="5">
    <source>
        <dbReference type="ARBA" id="ARBA00023002"/>
    </source>
</evidence>
<evidence type="ECO:0000313" key="9">
    <source>
        <dbReference type="EMBL" id="KAK8968879.1"/>
    </source>
</evidence>
<keyword evidence="4 8" id="KW-0479">Metal-binding</keyword>
<evidence type="ECO:0000256" key="2">
    <source>
        <dbReference type="ARBA" id="ARBA00010617"/>
    </source>
</evidence>
<sequence>MLHLFSSSCLLLLLLLLFLPLFFILFKVAAPLSRSKSRVYKLPPGPPPLPIVGNLLKLSHLPHISLLRLSQHYGSLIHLKLGHVPTVIASTKEAAMEILKTQDLFFCSRPQTISGTKFSYGGLDIAFSPFNDHWKQLRKFTNAEIFSTARVQSFRSIREEEAGILMNTIKRDSTNGKLINLSEMALCLFNNITFREVFGKRISADGECGSSTHHDMVMEVVALMGGFNVSDFFPSFGWVDFLTGNRLKLWRSFRKMDALFEKEIEERLKTIDSHGRSQHQDFLDVLLLCQVEKDPNLGFLLSRDEIKALLVDMFFGGTATTVIVNFTAVGRDPQWWEEPEIFKPERFENNSISYKGNHLEFIPFGSGRRTCPGMALGLASVEIAFANLLYSFDWSLPEGMEEEDVDMGERFGISVSKKRPLILMADSKT</sequence>
<accession>A0ABR2MXD1</accession>
<dbReference type="InterPro" id="IPR002401">
    <property type="entry name" value="Cyt_P450_E_grp-I"/>
</dbReference>
<dbReference type="PRINTS" id="PR00463">
    <property type="entry name" value="EP450I"/>
</dbReference>
<evidence type="ECO:0000256" key="8">
    <source>
        <dbReference type="RuleBase" id="RU000461"/>
    </source>
</evidence>
<name>A0ABR2MXD1_9ASPA</name>
<dbReference type="PANTHER" id="PTHR47955:SF19">
    <property type="entry name" value="CYTOCHROME P450 71A9-LIKE ISOFORM X1"/>
    <property type="match status" value="1"/>
</dbReference>
<dbReference type="SUPFAM" id="SSF48264">
    <property type="entry name" value="Cytochrome P450"/>
    <property type="match status" value="1"/>
</dbReference>
<keyword evidence="7 8" id="KW-0503">Monooxygenase</keyword>
<dbReference type="InterPro" id="IPR017972">
    <property type="entry name" value="Cyt_P450_CS"/>
</dbReference>
<reference evidence="9 10" key="1">
    <citation type="journal article" date="2022" name="Nat. Plants">
        <title>Genomes of leafy and leafless Platanthera orchids illuminate the evolution of mycoheterotrophy.</title>
        <authorList>
            <person name="Li M.H."/>
            <person name="Liu K.W."/>
            <person name="Li Z."/>
            <person name="Lu H.C."/>
            <person name="Ye Q.L."/>
            <person name="Zhang D."/>
            <person name="Wang J.Y."/>
            <person name="Li Y.F."/>
            <person name="Zhong Z.M."/>
            <person name="Liu X."/>
            <person name="Yu X."/>
            <person name="Liu D.K."/>
            <person name="Tu X.D."/>
            <person name="Liu B."/>
            <person name="Hao Y."/>
            <person name="Liao X.Y."/>
            <person name="Jiang Y.T."/>
            <person name="Sun W.H."/>
            <person name="Chen J."/>
            <person name="Chen Y.Q."/>
            <person name="Ai Y."/>
            <person name="Zhai J.W."/>
            <person name="Wu S.S."/>
            <person name="Zhou Z."/>
            <person name="Hsiao Y.Y."/>
            <person name="Wu W.L."/>
            <person name="Chen Y.Y."/>
            <person name="Lin Y.F."/>
            <person name="Hsu J.L."/>
            <person name="Li C.Y."/>
            <person name="Wang Z.W."/>
            <person name="Zhao X."/>
            <person name="Zhong W.Y."/>
            <person name="Ma X.K."/>
            <person name="Ma L."/>
            <person name="Huang J."/>
            <person name="Chen G.Z."/>
            <person name="Huang M.Z."/>
            <person name="Huang L."/>
            <person name="Peng D.H."/>
            <person name="Luo Y.B."/>
            <person name="Zou S.Q."/>
            <person name="Chen S.P."/>
            <person name="Lan S."/>
            <person name="Tsai W.C."/>
            <person name="Van de Peer Y."/>
            <person name="Liu Z.J."/>
        </authorList>
    </citation>
    <scope>NUCLEOTIDE SEQUENCE [LARGE SCALE GENOMIC DNA]</scope>
    <source>
        <strain evidence="9">Lor288</strain>
    </source>
</reference>
<dbReference type="Proteomes" id="UP001412067">
    <property type="component" value="Unassembled WGS sequence"/>
</dbReference>